<proteinExistence type="predicted"/>
<accession>A0ACB8ESU2</accession>
<keyword evidence="2" id="KW-1185">Reference proteome</keyword>
<dbReference type="EMBL" id="CM037620">
    <property type="protein sequence ID" value="KAH7995847.1"/>
    <property type="molecule type" value="Genomic_DNA"/>
</dbReference>
<protein>
    <submittedName>
        <fullName evidence="1">Uncharacterized protein</fullName>
    </submittedName>
</protein>
<gene>
    <name evidence="1" type="ORF">K3G42_028862</name>
</gene>
<comment type="caution">
    <text evidence="1">The sequence shown here is derived from an EMBL/GenBank/DDBJ whole genome shotgun (WGS) entry which is preliminary data.</text>
</comment>
<evidence type="ECO:0000313" key="2">
    <source>
        <dbReference type="Proteomes" id="UP000827872"/>
    </source>
</evidence>
<dbReference type="Proteomes" id="UP000827872">
    <property type="component" value="Linkage Group LG07"/>
</dbReference>
<reference evidence="1" key="1">
    <citation type="submission" date="2021-08" db="EMBL/GenBank/DDBJ databases">
        <title>The first chromosome-level gecko genome reveals the dynamic sex chromosomes of Neotropical dwarf geckos (Sphaerodactylidae: Sphaerodactylus).</title>
        <authorList>
            <person name="Pinto B.J."/>
            <person name="Keating S.E."/>
            <person name="Gamble T."/>
        </authorList>
    </citation>
    <scope>NUCLEOTIDE SEQUENCE</scope>
    <source>
        <strain evidence="1">TG3544</strain>
    </source>
</reference>
<name>A0ACB8ESU2_9SAUR</name>
<evidence type="ECO:0000313" key="1">
    <source>
        <dbReference type="EMBL" id="KAH7995847.1"/>
    </source>
</evidence>
<organism evidence="1 2">
    <name type="scientific">Sphaerodactylus townsendi</name>
    <dbReference type="NCBI Taxonomy" id="933632"/>
    <lineage>
        <taxon>Eukaryota</taxon>
        <taxon>Metazoa</taxon>
        <taxon>Chordata</taxon>
        <taxon>Craniata</taxon>
        <taxon>Vertebrata</taxon>
        <taxon>Euteleostomi</taxon>
        <taxon>Lepidosauria</taxon>
        <taxon>Squamata</taxon>
        <taxon>Bifurcata</taxon>
        <taxon>Gekkota</taxon>
        <taxon>Sphaerodactylidae</taxon>
        <taxon>Sphaerodactylus</taxon>
    </lineage>
</organism>
<sequence length="236" mass="25740">MLRACLGSIHPSFDPEAAVLVTSSFDNSPPSVQATVLWKEIPGPASSGASERKQPRSGKVSWLTNGWPVGKPPSDGRRAPAGPGWPWDASPPRGAGKRSPLSAAPLLRVLPWQILRQRRLRRGAQCSCSEEHLCRRAPFAAAIHTDRRTGSASEQEEDSTKKMPKTCLSRGVILVPLILVVGLISTKLAKGEEESGTAIPAESRPCVDCHAFEFMQRALQDLKKTAYNLDTRLWMK</sequence>